<gene>
    <name evidence="2" type="ORF">BDW02DRAFT_464309</name>
</gene>
<evidence type="ECO:0000313" key="2">
    <source>
        <dbReference type="EMBL" id="KAF1833257.1"/>
    </source>
</evidence>
<name>A0A6A5KD34_9PLEO</name>
<keyword evidence="3" id="KW-1185">Reference proteome</keyword>
<organism evidence="2 3">
    <name type="scientific">Decorospora gaudefroyi</name>
    <dbReference type="NCBI Taxonomy" id="184978"/>
    <lineage>
        <taxon>Eukaryota</taxon>
        <taxon>Fungi</taxon>
        <taxon>Dikarya</taxon>
        <taxon>Ascomycota</taxon>
        <taxon>Pezizomycotina</taxon>
        <taxon>Dothideomycetes</taxon>
        <taxon>Pleosporomycetidae</taxon>
        <taxon>Pleosporales</taxon>
        <taxon>Pleosporineae</taxon>
        <taxon>Pleosporaceae</taxon>
        <taxon>Decorospora</taxon>
    </lineage>
</organism>
<evidence type="ECO:0000313" key="3">
    <source>
        <dbReference type="Proteomes" id="UP000800040"/>
    </source>
</evidence>
<feature type="non-terminal residue" evidence="2">
    <location>
        <position position="1"/>
    </location>
</feature>
<accession>A0A6A5KD34</accession>
<dbReference type="OrthoDB" id="3689263at2759"/>
<protein>
    <submittedName>
        <fullName evidence="2">Uncharacterized protein</fullName>
    </submittedName>
</protein>
<dbReference type="EMBL" id="ML975322">
    <property type="protein sequence ID" value="KAF1833257.1"/>
    <property type="molecule type" value="Genomic_DNA"/>
</dbReference>
<sequence>STPQSSKSSAFQPDRRHTGLRSLFTKFREPAVSFELLTPPSSPPIPPSPPVISKLAKAFVDSMNATQLSNFLVWMLYYDTVELPDSPENWYKKIDHMEMRGWVALGSYLFDALEAGQGYGFDLVVLDSICDRIRLQRSTVHEFLARFADPEKMKYSILASTVQTAQQDDASTLKVLDTIQSKLHELNKLATNLKPQQNSQYEEWLAALQTRIRAFSHLVIGPRIAHVRTGKPLCTAATCDQLPPEIKDAIKLNYAYEALQQERIVPLTRYNIYNHTSTTNHSITGSSDSPRNSNASPDEETERARNHAIHLMVQNTELRTQLSTMKSAYDKLVDANEKLARRI</sequence>
<evidence type="ECO:0000256" key="1">
    <source>
        <dbReference type="SAM" id="MobiDB-lite"/>
    </source>
</evidence>
<dbReference type="AlphaFoldDB" id="A0A6A5KD34"/>
<feature type="region of interest" description="Disordered" evidence="1">
    <location>
        <begin position="277"/>
        <end position="303"/>
    </location>
</feature>
<feature type="compositionally biased region" description="Polar residues" evidence="1">
    <location>
        <begin position="277"/>
        <end position="296"/>
    </location>
</feature>
<feature type="non-terminal residue" evidence="2">
    <location>
        <position position="343"/>
    </location>
</feature>
<proteinExistence type="predicted"/>
<reference evidence="2" key="1">
    <citation type="submission" date="2020-01" db="EMBL/GenBank/DDBJ databases">
        <authorList>
            <consortium name="DOE Joint Genome Institute"/>
            <person name="Haridas S."/>
            <person name="Albert R."/>
            <person name="Binder M."/>
            <person name="Bloem J."/>
            <person name="Labutti K."/>
            <person name="Salamov A."/>
            <person name="Andreopoulos B."/>
            <person name="Baker S.E."/>
            <person name="Barry K."/>
            <person name="Bills G."/>
            <person name="Bluhm B.H."/>
            <person name="Cannon C."/>
            <person name="Castanera R."/>
            <person name="Culley D.E."/>
            <person name="Daum C."/>
            <person name="Ezra D."/>
            <person name="Gonzalez J.B."/>
            <person name="Henrissat B."/>
            <person name="Kuo A."/>
            <person name="Liang C."/>
            <person name="Lipzen A."/>
            <person name="Lutzoni F."/>
            <person name="Magnuson J."/>
            <person name="Mondo S."/>
            <person name="Nolan M."/>
            <person name="Ohm R."/>
            <person name="Pangilinan J."/>
            <person name="Park H.-J."/>
            <person name="Ramirez L."/>
            <person name="Alfaro M."/>
            <person name="Sun H."/>
            <person name="Tritt A."/>
            <person name="Yoshinaga Y."/>
            <person name="Zwiers L.-H."/>
            <person name="Turgeon B.G."/>
            <person name="Goodwin S.B."/>
            <person name="Spatafora J.W."/>
            <person name="Crous P.W."/>
            <person name="Grigoriev I.V."/>
        </authorList>
    </citation>
    <scope>NUCLEOTIDE SEQUENCE</scope>
    <source>
        <strain evidence="2">P77</strain>
    </source>
</reference>
<dbReference type="Proteomes" id="UP000800040">
    <property type="component" value="Unassembled WGS sequence"/>
</dbReference>